<dbReference type="GeneID" id="112552113"/>
<gene>
    <name evidence="3" type="primary">LOC112552113</name>
</gene>
<dbReference type="KEGG" id="asn:112552113"/>
<proteinExistence type="predicted"/>
<evidence type="ECO:0000313" key="3">
    <source>
        <dbReference type="RefSeq" id="XP_025072693.1"/>
    </source>
</evidence>
<evidence type="ECO:0000256" key="1">
    <source>
        <dbReference type="SAM" id="MobiDB-lite"/>
    </source>
</evidence>
<dbReference type="AlphaFoldDB" id="A0A3Q0HQ90"/>
<protein>
    <submittedName>
        <fullName evidence="3">Uncharacterized protein LOC112552113</fullName>
    </submittedName>
</protein>
<feature type="region of interest" description="Disordered" evidence="1">
    <location>
        <begin position="116"/>
        <end position="143"/>
    </location>
</feature>
<name>A0A3Q0HQ90_ALLSI</name>
<dbReference type="RefSeq" id="XP_025072693.1">
    <property type="nucleotide sequence ID" value="XM_025216908.1"/>
</dbReference>
<feature type="region of interest" description="Disordered" evidence="1">
    <location>
        <begin position="17"/>
        <end position="47"/>
    </location>
</feature>
<organism evidence="2 3">
    <name type="scientific">Alligator sinensis</name>
    <name type="common">Chinese alligator</name>
    <dbReference type="NCBI Taxonomy" id="38654"/>
    <lineage>
        <taxon>Eukaryota</taxon>
        <taxon>Metazoa</taxon>
        <taxon>Chordata</taxon>
        <taxon>Craniata</taxon>
        <taxon>Vertebrata</taxon>
        <taxon>Euteleostomi</taxon>
        <taxon>Archelosauria</taxon>
        <taxon>Archosauria</taxon>
        <taxon>Crocodylia</taxon>
        <taxon>Alligatoridae</taxon>
        <taxon>Alligatorinae</taxon>
        <taxon>Alligator</taxon>
    </lineage>
</organism>
<reference evidence="3" key="1">
    <citation type="submission" date="2025-08" db="UniProtKB">
        <authorList>
            <consortium name="RefSeq"/>
        </authorList>
    </citation>
    <scope>IDENTIFICATION</scope>
</reference>
<feature type="region of interest" description="Disordered" evidence="1">
    <location>
        <begin position="308"/>
        <end position="340"/>
    </location>
</feature>
<dbReference type="InParanoid" id="A0A3Q0HQ90"/>
<evidence type="ECO:0000313" key="2">
    <source>
        <dbReference type="Proteomes" id="UP000189705"/>
    </source>
</evidence>
<dbReference type="Proteomes" id="UP000189705">
    <property type="component" value="Unplaced"/>
</dbReference>
<sequence>MPIFGDLGPSHARLLRNLPRLPPRGEQPGQRRGWTLAPRGRELGGGTQGVRAELAHGGEPRACTQGCHVALPLLCTPVDTVTWGGKQEGRGALPCPGNGETWGMGATLVQHRWARSPPHSLGAGSLPEPPSPLDARRAPDLLPPTSLRPRGQHPWALPALAWGQQHPGLDAAAPGQLLPRAGTRLQEPPTALPALGHQLWAGSAKKQQVASLRGVWKVTPISTGARLVCTGESGCWAWELPAGPQWGALTAGNLLWLHAWIGPLCMAEIQPRGPPAVGPVPSISTTSLAPRWDWVHWFPQSLAASGAQLGPASAGRGDPKHAPCTGGKEPSWGTSSTPRPAWGRARQFLAASTRGAPGPVPWPVPCRRRVRVGARCPARVVPAGVCLQPGPPGTRAGTVWEGISQASGLR</sequence>
<keyword evidence="2" id="KW-1185">Reference proteome</keyword>
<accession>A0A3Q0HQ90</accession>